<dbReference type="AlphaFoldDB" id="A0A077WZJ2"/>
<dbReference type="PROSITE" id="PS50018">
    <property type="entry name" value="RAS_GTPASE_ACTIV_2"/>
    <property type="match status" value="1"/>
</dbReference>
<evidence type="ECO:0000259" key="1">
    <source>
        <dbReference type="PROSITE" id="PS50018"/>
    </source>
</evidence>
<organism evidence="2">
    <name type="scientific">Lichtheimia ramosa</name>
    <dbReference type="NCBI Taxonomy" id="688394"/>
    <lineage>
        <taxon>Eukaryota</taxon>
        <taxon>Fungi</taxon>
        <taxon>Fungi incertae sedis</taxon>
        <taxon>Mucoromycota</taxon>
        <taxon>Mucoromycotina</taxon>
        <taxon>Mucoromycetes</taxon>
        <taxon>Mucorales</taxon>
        <taxon>Lichtheimiaceae</taxon>
        <taxon>Lichtheimia</taxon>
    </lineage>
</organism>
<dbReference type="InterPro" id="IPR001936">
    <property type="entry name" value="RasGAP_dom"/>
</dbReference>
<protein>
    <submittedName>
        <fullName evidence="2">Putative IQ domain-containing proteinFT containing GTPase activating protein</fullName>
    </submittedName>
</protein>
<proteinExistence type="predicted"/>
<feature type="domain" description="Ras-GAP" evidence="1">
    <location>
        <begin position="186"/>
        <end position="265"/>
    </location>
</feature>
<name>A0A077WZJ2_9FUNG</name>
<dbReference type="PANTHER" id="PTHR14149:SF17">
    <property type="entry name" value="GTPASE-ACTIVATING PROTEIN"/>
    <property type="match status" value="1"/>
</dbReference>
<gene>
    <name evidence="2" type="ORF">LRAMOSA04825</name>
</gene>
<dbReference type="GO" id="GO:0046580">
    <property type="term" value="P:negative regulation of Ras protein signal transduction"/>
    <property type="evidence" value="ECO:0007669"/>
    <property type="project" value="TreeGrafter"/>
</dbReference>
<dbReference type="SUPFAM" id="SSF48350">
    <property type="entry name" value="GTPase activation domain, GAP"/>
    <property type="match status" value="1"/>
</dbReference>
<sequence>MVQSYGYSPGAGTIVSRAVAAAAANNHHSSKKAGRTSKRYSVSAFYSMAAEQDNEVEDELAQGKSNDESYFPLRDLKTKISAQSKKNFVLERDVRYLDSRIALLIQNRIALSEQNEMVAHFEEHGEGDSDFYPDDRKIQLYGNLFFILQSEPRHIATLCRLVNLAEIDTLLQTVMFTLYGNQYESREEHLLLTMFQNVLAAQFETSTEFGSLLRANTPVSRMMTTYTRRGPGQAYLKSVLAEKINSLVEHKDLNLEINPLKASNH</sequence>
<dbReference type="GO" id="GO:0005938">
    <property type="term" value="C:cell cortex"/>
    <property type="evidence" value="ECO:0007669"/>
    <property type="project" value="TreeGrafter"/>
</dbReference>
<dbReference type="PANTHER" id="PTHR14149">
    <property type="entry name" value="RAS GTPASE-ACTIVATING PROTEIN WITH IQ MOTIF"/>
    <property type="match status" value="1"/>
</dbReference>
<accession>A0A077WZJ2</accession>
<dbReference type="OrthoDB" id="2384148at2759"/>
<dbReference type="EMBL" id="LK023368">
    <property type="protein sequence ID" value="CDS12639.1"/>
    <property type="molecule type" value="Genomic_DNA"/>
</dbReference>
<dbReference type="GO" id="GO:0005096">
    <property type="term" value="F:GTPase activator activity"/>
    <property type="evidence" value="ECO:0007669"/>
    <property type="project" value="TreeGrafter"/>
</dbReference>
<reference evidence="2" key="1">
    <citation type="journal article" date="2014" name="Genome Announc.">
        <title>De novo whole-genome sequence and genome annotation of Lichtheimia ramosa.</title>
        <authorList>
            <person name="Linde J."/>
            <person name="Schwartze V."/>
            <person name="Binder U."/>
            <person name="Lass-Florl C."/>
            <person name="Voigt K."/>
            <person name="Horn F."/>
        </authorList>
    </citation>
    <scope>NUCLEOTIDE SEQUENCE</scope>
    <source>
        <strain evidence="2">JMRC FSU:6197</strain>
    </source>
</reference>
<dbReference type="InterPro" id="IPR008936">
    <property type="entry name" value="Rho_GTPase_activation_prot"/>
</dbReference>
<dbReference type="Pfam" id="PF00616">
    <property type="entry name" value="RasGAP"/>
    <property type="match status" value="1"/>
</dbReference>
<dbReference type="Gene3D" id="1.10.506.10">
    <property type="entry name" value="GTPase Activation - p120gap, domain 1"/>
    <property type="match status" value="1"/>
</dbReference>
<evidence type="ECO:0000313" key="2">
    <source>
        <dbReference type="EMBL" id="CDS12639.1"/>
    </source>
</evidence>